<organism evidence="1 2">
    <name type="scientific">Sinobacterium norvegicum</name>
    <dbReference type="NCBI Taxonomy" id="1641715"/>
    <lineage>
        <taxon>Bacteria</taxon>
        <taxon>Pseudomonadati</taxon>
        <taxon>Pseudomonadota</taxon>
        <taxon>Gammaproteobacteria</taxon>
        <taxon>Cellvibrionales</taxon>
        <taxon>Spongiibacteraceae</taxon>
        <taxon>Sinobacterium</taxon>
    </lineage>
</organism>
<evidence type="ECO:0000313" key="1">
    <source>
        <dbReference type="EMBL" id="CAH0993429.1"/>
    </source>
</evidence>
<dbReference type="Pfam" id="PF12069">
    <property type="entry name" value="DUF3549"/>
    <property type="match status" value="1"/>
</dbReference>
<dbReference type="InterPro" id="IPR021936">
    <property type="entry name" value="DUF3549"/>
</dbReference>
<protein>
    <recommendedName>
        <fullName evidence="3">DUF3549 family protein</fullName>
    </recommendedName>
</protein>
<evidence type="ECO:0000313" key="2">
    <source>
        <dbReference type="Proteomes" id="UP000838100"/>
    </source>
</evidence>
<evidence type="ECO:0008006" key="3">
    <source>
        <dbReference type="Google" id="ProtNLM"/>
    </source>
</evidence>
<dbReference type="RefSeq" id="WP_237446108.1">
    <property type="nucleotide sequence ID" value="NZ_CAKLPX010000009.1"/>
</dbReference>
<accession>A0ABM9AJL6</accession>
<gene>
    <name evidence="1" type="ORF">SIN8267_03578</name>
</gene>
<dbReference type="Proteomes" id="UP000838100">
    <property type="component" value="Unassembled WGS sequence"/>
</dbReference>
<keyword evidence="2" id="KW-1185">Reference proteome</keyword>
<sequence length="360" mass="40702">MTQENTTPQTLQQLFSTLGLNLNCYDIGRHIQPIPSAVWQSFEQIQRAYPQPYMRHAWLALVIDDGTAQMLANPMLWFVRLPLDEFGLLEAASREHFMGAILHRLGRQMEQLQADGQSVDLLEDNPFVFTPSEDKLVQLHAILRRDLKLGQSEHYTAAIHYLENCQNKTHRDQWQQLELAGFADIAANVQQHQRLLSTTIPQLPLPVLAALCQSLENHMVNSEVSQAIGKRLTAYLKNDELDPSLAATLLRGFSQSQDLLLVQSLLIDVLSHEVGENAELLATLSSRFHLMLADRELCTLYLERLANSLSASASFTQLVAELLTLPATKPTLLFCLQRDNRSEKLRHAVEQLLQKIRAAD</sequence>
<dbReference type="EMBL" id="CAKLPX010000009">
    <property type="protein sequence ID" value="CAH0993429.1"/>
    <property type="molecule type" value="Genomic_DNA"/>
</dbReference>
<proteinExistence type="predicted"/>
<name>A0ABM9AJL6_9GAMM</name>
<reference evidence="1" key="1">
    <citation type="submission" date="2021-12" db="EMBL/GenBank/DDBJ databases">
        <authorList>
            <person name="Rodrigo-Torres L."/>
            <person name="Arahal R. D."/>
            <person name="Lucena T."/>
        </authorList>
    </citation>
    <scope>NUCLEOTIDE SEQUENCE</scope>
    <source>
        <strain evidence="1">CECT 8267</strain>
    </source>
</reference>
<comment type="caution">
    <text evidence="1">The sequence shown here is derived from an EMBL/GenBank/DDBJ whole genome shotgun (WGS) entry which is preliminary data.</text>
</comment>